<accession>A0A410WRM3</accession>
<dbReference type="InterPro" id="IPR036271">
    <property type="entry name" value="Tet_transcr_reg_TetR-rel_C_sf"/>
</dbReference>
<dbReference type="Gene3D" id="1.10.10.60">
    <property type="entry name" value="Homeodomain-like"/>
    <property type="match status" value="1"/>
</dbReference>
<dbReference type="KEGG" id="pchi:PC41400_04485"/>
<dbReference type="PROSITE" id="PS01081">
    <property type="entry name" value="HTH_TETR_1"/>
    <property type="match status" value="1"/>
</dbReference>
<sequence>MKTTKRTSNRDKALNTAEHLFLTKGFLLTSMDEIVTESKVSKTNIYYHFKSKEELLGAITERLVGRYEELIREAGSRSGLTVPQKIAAIGDLLMRGEDDFLGGCPFLTLYVQTSREAGFVRERIGRFFREQTLYLEGLLAEGVRSGELRSSLEPGPAAALILSGIEGALFLQHASPDSTYMQQVLPALAQLLK</sequence>
<evidence type="ECO:0000313" key="7">
    <source>
        <dbReference type="EMBL" id="QAV16982.1"/>
    </source>
</evidence>
<dbReference type="RefSeq" id="WP_042231944.1">
    <property type="nucleotide sequence ID" value="NZ_BQWH01000024.1"/>
</dbReference>
<name>A0A410WRM3_9BACL</name>
<dbReference type="OrthoDB" id="9814703at2"/>
<proteinExistence type="predicted"/>
<evidence type="ECO:0000256" key="2">
    <source>
        <dbReference type="ARBA" id="ARBA00023125"/>
    </source>
</evidence>
<dbReference type="SUPFAM" id="SSF48498">
    <property type="entry name" value="Tetracyclin repressor-like, C-terminal domain"/>
    <property type="match status" value="1"/>
</dbReference>
<keyword evidence="9" id="KW-1185">Reference proteome</keyword>
<evidence type="ECO:0000313" key="9">
    <source>
        <dbReference type="Proteomes" id="UP001527202"/>
    </source>
</evidence>
<evidence type="ECO:0000259" key="5">
    <source>
        <dbReference type="PROSITE" id="PS50977"/>
    </source>
</evidence>
<dbReference type="SUPFAM" id="SSF46689">
    <property type="entry name" value="Homeodomain-like"/>
    <property type="match status" value="1"/>
</dbReference>
<keyword evidence="3" id="KW-0804">Transcription</keyword>
<evidence type="ECO:0000256" key="3">
    <source>
        <dbReference type="ARBA" id="ARBA00023163"/>
    </source>
</evidence>
<feature type="domain" description="HTH tetR-type" evidence="5">
    <location>
        <begin position="7"/>
        <end position="67"/>
    </location>
</feature>
<dbReference type="Pfam" id="PF00440">
    <property type="entry name" value="TetR_N"/>
    <property type="match status" value="1"/>
</dbReference>
<dbReference type="Proteomes" id="UP000288943">
    <property type="component" value="Chromosome"/>
</dbReference>
<dbReference type="GO" id="GO:0003677">
    <property type="term" value="F:DNA binding"/>
    <property type="evidence" value="ECO:0007669"/>
    <property type="project" value="UniProtKB-UniRule"/>
</dbReference>
<organism evidence="7 8">
    <name type="scientific">Paenibacillus chitinolyticus</name>
    <dbReference type="NCBI Taxonomy" id="79263"/>
    <lineage>
        <taxon>Bacteria</taxon>
        <taxon>Bacillati</taxon>
        <taxon>Bacillota</taxon>
        <taxon>Bacilli</taxon>
        <taxon>Bacillales</taxon>
        <taxon>Paenibacillaceae</taxon>
        <taxon>Paenibacillus</taxon>
    </lineage>
</organism>
<keyword evidence="1" id="KW-0805">Transcription regulation</keyword>
<dbReference type="EMBL" id="JAMDMJ010000031">
    <property type="protein sequence ID" value="MCY9598457.1"/>
    <property type="molecule type" value="Genomic_DNA"/>
</dbReference>
<reference evidence="7 8" key="1">
    <citation type="submission" date="2018-01" db="EMBL/GenBank/DDBJ databases">
        <title>The whole genome sequencing and assembly of Paenibacillus chitinolyticus KCCM 41400 strain.</title>
        <authorList>
            <person name="Kim J.-Y."/>
            <person name="Park M.-K."/>
            <person name="Lee Y.-J."/>
            <person name="Yi H."/>
            <person name="Bahn Y.-S."/>
            <person name="Kim J.F."/>
            <person name="Lee D.-W."/>
        </authorList>
    </citation>
    <scope>NUCLEOTIDE SEQUENCE [LARGE SCALE GENOMIC DNA]</scope>
    <source>
        <strain evidence="7 8">KCCM 41400</strain>
    </source>
</reference>
<keyword evidence="2 4" id="KW-0238">DNA-binding</keyword>
<dbReference type="InterPro" id="IPR023772">
    <property type="entry name" value="DNA-bd_HTH_TetR-type_CS"/>
</dbReference>
<dbReference type="AlphaFoldDB" id="A0A410WRM3"/>
<dbReference type="EMBL" id="CP026520">
    <property type="protein sequence ID" value="QAV16982.1"/>
    <property type="molecule type" value="Genomic_DNA"/>
</dbReference>
<dbReference type="PRINTS" id="PR00455">
    <property type="entry name" value="HTHTETR"/>
</dbReference>
<dbReference type="PROSITE" id="PS50977">
    <property type="entry name" value="HTH_TETR_2"/>
    <property type="match status" value="1"/>
</dbReference>
<feature type="DNA-binding region" description="H-T-H motif" evidence="4">
    <location>
        <begin position="30"/>
        <end position="49"/>
    </location>
</feature>
<dbReference type="Proteomes" id="UP001527202">
    <property type="component" value="Unassembled WGS sequence"/>
</dbReference>
<reference evidence="6 9" key="2">
    <citation type="submission" date="2022-05" db="EMBL/GenBank/DDBJ databases">
        <title>Genome Sequencing of Bee-Associated Microbes.</title>
        <authorList>
            <person name="Dunlap C."/>
        </authorList>
    </citation>
    <scope>NUCLEOTIDE SEQUENCE [LARGE SCALE GENOMIC DNA]</scope>
    <source>
        <strain evidence="6 9">NRRL B-23120</strain>
    </source>
</reference>
<dbReference type="PANTHER" id="PTHR47506:SF1">
    <property type="entry name" value="HTH-TYPE TRANSCRIPTIONAL REGULATOR YJDC"/>
    <property type="match status" value="1"/>
</dbReference>
<dbReference type="InterPro" id="IPR001647">
    <property type="entry name" value="HTH_TetR"/>
</dbReference>
<dbReference type="InterPro" id="IPR011075">
    <property type="entry name" value="TetR_C"/>
</dbReference>
<evidence type="ECO:0000313" key="8">
    <source>
        <dbReference type="Proteomes" id="UP000288943"/>
    </source>
</evidence>
<dbReference type="GeneID" id="95374071"/>
<gene>
    <name evidence="6" type="ORF">M5X16_22155</name>
    <name evidence="7" type="ORF">PC41400_04485</name>
</gene>
<dbReference type="InterPro" id="IPR009057">
    <property type="entry name" value="Homeodomain-like_sf"/>
</dbReference>
<dbReference type="Pfam" id="PF16925">
    <property type="entry name" value="TetR_C_13"/>
    <property type="match status" value="1"/>
</dbReference>
<dbReference type="PANTHER" id="PTHR47506">
    <property type="entry name" value="TRANSCRIPTIONAL REGULATORY PROTEIN"/>
    <property type="match status" value="1"/>
</dbReference>
<evidence type="ECO:0000256" key="4">
    <source>
        <dbReference type="PROSITE-ProRule" id="PRU00335"/>
    </source>
</evidence>
<protein>
    <submittedName>
        <fullName evidence="7">TetR/AcrR family transcriptional regulator</fullName>
    </submittedName>
</protein>
<dbReference type="Gene3D" id="1.10.357.10">
    <property type="entry name" value="Tetracycline Repressor, domain 2"/>
    <property type="match status" value="1"/>
</dbReference>
<evidence type="ECO:0000313" key="6">
    <source>
        <dbReference type="EMBL" id="MCY9598457.1"/>
    </source>
</evidence>
<evidence type="ECO:0000256" key="1">
    <source>
        <dbReference type="ARBA" id="ARBA00023015"/>
    </source>
</evidence>